<feature type="transmembrane region" description="Helical" evidence="2">
    <location>
        <begin position="45"/>
        <end position="70"/>
    </location>
</feature>
<organism evidence="3 4">
    <name type="scientific">Cognatilysobacter bugurensis</name>
    <dbReference type="NCBI Taxonomy" id="543356"/>
    <lineage>
        <taxon>Bacteria</taxon>
        <taxon>Pseudomonadati</taxon>
        <taxon>Pseudomonadota</taxon>
        <taxon>Gammaproteobacteria</taxon>
        <taxon>Lysobacterales</taxon>
        <taxon>Lysobacteraceae</taxon>
        <taxon>Cognatilysobacter</taxon>
    </lineage>
</organism>
<dbReference type="RefSeq" id="WP_189453923.1">
    <property type="nucleotide sequence ID" value="NZ_BMYD01000001.1"/>
</dbReference>
<evidence type="ECO:0000256" key="2">
    <source>
        <dbReference type="SAM" id="Phobius"/>
    </source>
</evidence>
<dbReference type="EMBL" id="BMYD01000001">
    <property type="protein sequence ID" value="GHA75021.1"/>
    <property type="molecule type" value="Genomic_DNA"/>
</dbReference>
<keyword evidence="2" id="KW-0812">Transmembrane</keyword>
<evidence type="ECO:0000313" key="3">
    <source>
        <dbReference type="EMBL" id="GHA75021.1"/>
    </source>
</evidence>
<sequence length="254" mass="27148">MGLSLSVLVAIILALPGVAFFFGLSRLHRANKPTNPLDQHISAGLAVSIAAALVLHAIAYAGLMLVAHAFDTPIPDIRSALLLLAGKVDGDDGVKAVASVVASPLQIVVYFTSLTFLGVRLGRSANKRFRKPRNADFYELLHPGGVTLILLTVDVQVGSNCYLYTGIADEFSIGPDGSLNRVVLRTAFRKIMPYTPPDEADPMGGWVEIPGEFCVVQLRSCNTVNVDYWYSDADETKPPLAQTPSTPSDASPQG</sequence>
<gene>
    <name evidence="3" type="ORF">GCM10007067_10140</name>
</gene>
<name>A0A918W5R2_9GAMM</name>
<protein>
    <submittedName>
        <fullName evidence="3">Uncharacterized protein</fullName>
    </submittedName>
</protein>
<proteinExistence type="predicted"/>
<feature type="region of interest" description="Disordered" evidence="1">
    <location>
        <begin position="235"/>
        <end position="254"/>
    </location>
</feature>
<feature type="transmembrane region" description="Helical" evidence="2">
    <location>
        <begin position="6"/>
        <end position="24"/>
    </location>
</feature>
<evidence type="ECO:0000313" key="4">
    <source>
        <dbReference type="Proteomes" id="UP000646426"/>
    </source>
</evidence>
<reference evidence="3" key="1">
    <citation type="journal article" date="2014" name="Int. J. Syst. Evol. Microbiol.">
        <title>Complete genome sequence of Corynebacterium casei LMG S-19264T (=DSM 44701T), isolated from a smear-ripened cheese.</title>
        <authorList>
            <consortium name="US DOE Joint Genome Institute (JGI-PGF)"/>
            <person name="Walter F."/>
            <person name="Albersmeier A."/>
            <person name="Kalinowski J."/>
            <person name="Ruckert C."/>
        </authorList>
    </citation>
    <scope>NUCLEOTIDE SEQUENCE</scope>
    <source>
        <strain evidence="3">KCTC 23077</strain>
    </source>
</reference>
<reference evidence="3" key="2">
    <citation type="submission" date="2020-09" db="EMBL/GenBank/DDBJ databases">
        <authorList>
            <person name="Sun Q."/>
            <person name="Kim S."/>
        </authorList>
    </citation>
    <scope>NUCLEOTIDE SEQUENCE</scope>
    <source>
        <strain evidence="3">KCTC 23077</strain>
    </source>
</reference>
<keyword evidence="2" id="KW-0472">Membrane</keyword>
<accession>A0A918W5R2</accession>
<evidence type="ECO:0000256" key="1">
    <source>
        <dbReference type="SAM" id="MobiDB-lite"/>
    </source>
</evidence>
<dbReference type="Proteomes" id="UP000646426">
    <property type="component" value="Unassembled WGS sequence"/>
</dbReference>
<comment type="caution">
    <text evidence="3">The sequence shown here is derived from an EMBL/GenBank/DDBJ whole genome shotgun (WGS) entry which is preliminary data.</text>
</comment>
<feature type="transmembrane region" description="Helical" evidence="2">
    <location>
        <begin position="96"/>
        <end position="121"/>
    </location>
</feature>
<keyword evidence="2" id="KW-1133">Transmembrane helix</keyword>
<dbReference type="AlphaFoldDB" id="A0A918W5R2"/>
<keyword evidence="4" id="KW-1185">Reference proteome</keyword>
<feature type="compositionally biased region" description="Polar residues" evidence="1">
    <location>
        <begin position="242"/>
        <end position="254"/>
    </location>
</feature>